<dbReference type="EMBL" id="VLKK01000004">
    <property type="protein sequence ID" value="TWH95104.1"/>
    <property type="molecule type" value="Genomic_DNA"/>
</dbReference>
<dbReference type="GO" id="GO:0042834">
    <property type="term" value="F:peptidoglycan binding"/>
    <property type="evidence" value="ECO:0007669"/>
    <property type="project" value="InterPro"/>
</dbReference>
<dbReference type="InterPro" id="IPR011990">
    <property type="entry name" value="TPR-like_helical_dom_sf"/>
</dbReference>
<feature type="compositionally biased region" description="Low complexity" evidence="1">
    <location>
        <begin position="257"/>
        <end position="269"/>
    </location>
</feature>
<dbReference type="Proteomes" id="UP000316624">
    <property type="component" value="Unassembled WGS sequence"/>
</dbReference>
<evidence type="ECO:0000313" key="5">
    <source>
        <dbReference type="Proteomes" id="UP000316624"/>
    </source>
</evidence>
<protein>
    <submittedName>
        <fullName evidence="4">Flp pilus assembly protein TadD</fullName>
    </submittedName>
</protein>
<dbReference type="PROSITE" id="PS51724">
    <property type="entry name" value="SPOR"/>
    <property type="match status" value="1"/>
</dbReference>
<proteinExistence type="predicted"/>
<dbReference type="Gene3D" id="1.25.40.10">
    <property type="entry name" value="Tetratricopeptide repeat domain"/>
    <property type="match status" value="1"/>
</dbReference>
<feature type="compositionally biased region" description="Polar residues" evidence="1">
    <location>
        <begin position="318"/>
        <end position="328"/>
    </location>
</feature>
<dbReference type="SUPFAM" id="SSF48452">
    <property type="entry name" value="TPR-like"/>
    <property type="match status" value="1"/>
</dbReference>
<comment type="caution">
    <text evidence="4">The sequence shown here is derived from an EMBL/GenBank/DDBJ whole genome shotgun (WGS) entry which is preliminary data.</text>
</comment>
<reference evidence="4 5" key="1">
    <citation type="journal article" date="2015" name="Stand. Genomic Sci.">
        <title>Genomic Encyclopedia of Bacterial and Archaeal Type Strains, Phase III: the genomes of soil and plant-associated and newly described type strains.</title>
        <authorList>
            <person name="Whitman W.B."/>
            <person name="Woyke T."/>
            <person name="Klenk H.P."/>
            <person name="Zhou Y."/>
            <person name="Lilburn T.G."/>
            <person name="Beck B.J."/>
            <person name="De Vos P."/>
            <person name="Vandamme P."/>
            <person name="Eisen J.A."/>
            <person name="Garrity G."/>
            <person name="Hugenholtz P."/>
            <person name="Kyrpides N.C."/>
        </authorList>
    </citation>
    <scope>NUCLEOTIDE SEQUENCE [LARGE SCALE GENOMIC DNA]</scope>
    <source>
        <strain evidence="4 5">CGMCC 1.7748</strain>
    </source>
</reference>
<name>A0A562KIE6_SPHWJ</name>
<dbReference type="RefSeq" id="WP_145072345.1">
    <property type="nucleotide sequence ID" value="NZ_JACIIY010000002.1"/>
</dbReference>
<dbReference type="AlphaFoldDB" id="A0A562KIE6"/>
<accession>A0A562KIE6</accession>
<dbReference type="InterPro" id="IPR007730">
    <property type="entry name" value="SPOR-like_dom"/>
</dbReference>
<dbReference type="Pfam" id="PF05036">
    <property type="entry name" value="SPOR"/>
    <property type="match status" value="1"/>
</dbReference>
<feature type="compositionally biased region" description="Basic and acidic residues" evidence="1">
    <location>
        <begin position="496"/>
        <end position="539"/>
    </location>
</feature>
<feature type="region of interest" description="Disordered" evidence="1">
    <location>
        <begin position="257"/>
        <end position="464"/>
    </location>
</feature>
<feature type="compositionally biased region" description="Low complexity" evidence="1">
    <location>
        <begin position="357"/>
        <end position="379"/>
    </location>
</feature>
<evidence type="ECO:0000313" key="4">
    <source>
        <dbReference type="EMBL" id="TWH95104.1"/>
    </source>
</evidence>
<feature type="chain" id="PRO_5021797472" evidence="2">
    <location>
        <begin position="21"/>
        <end position="632"/>
    </location>
</feature>
<keyword evidence="2" id="KW-0732">Signal</keyword>
<evidence type="ECO:0000259" key="3">
    <source>
        <dbReference type="PROSITE" id="PS51724"/>
    </source>
</evidence>
<evidence type="ECO:0000256" key="1">
    <source>
        <dbReference type="SAM" id="MobiDB-lite"/>
    </source>
</evidence>
<feature type="signal peptide" evidence="2">
    <location>
        <begin position="1"/>
        <end position="20"/>
    </location>
</feature>
<feature type="region of interest" description="Disordered" evidence="1">
    <location>
        <begin position="493"/>
        <end position="549"/>
    </location>
</feature>
<keyword evidence="5" id="KW-1185">Reference proteome</keyword>
<feature type="compositionally biased region" description="Low complexity" evidence="1">
    <location>
        <begin position="281"/>
        <end position="312"/>
    </location>
</feature>
<gene>
    <name evidence="4" type="ORF">IQ35_01356</name>
</gene>
<evidence type="ECO:0000256" key="2">
    <source>
        <dbReference type="SAM" id="SignalP"/>
    </source>
</evidence>
<sequence>MTRYHLWILASLLLAGTAHAQSDQAQLVRSSDAADLNSHLSRLAANPRDVSALIGAGEAALALDDPRAAAGFFARADAVQPSNGRIKAGLGRVMLKMQNPAEALRLFDQAARMGYPDAGFLSDRALARDLTGDQAGAQRDYQTALHRTPDDPELIRRYAASLGISGQIDAADKVLQPLLYKSDRAAWRYRAFILAMNNKQADAKKIADETMPRQLASAILPYMQKMPNLTAAQKAAAVHFGHFPTNVGARIATVTPTPPATGASQAVPVAPAPARPDSRTRGGTQRGATRMAQATNPPVATPSAATPVVPMVDPYRTAQRQAVPSQPSGAAVTRPAPQPQPMRQAEAPSPAPGFESAAAPRAPEAPAQQAVRQAQVAPATRSTGTVQGPPAPGFETTRIAPAPAAATSQPSPLNTVTLARASAPAAPQPAQGATPPTGPVALPAAQPASAPTPQPNPEATRSLADIIRAIDVPDSELKPSVAPVDLAEVAALQAARRAEREAAAEKAKAAADAKAKAQADAKAKKEAEAKKKEAEEKKRLAANPSRNWVQVGTGSDRSALAFTLRGLRKKYDDIAPQDGWIASWGRTNRLLIGPFASFTRAKAVESSLKKAGADVFAWQSGAGEVVERVGGK</sequence>
<feature type="compositionally biased region" description="Polar residues" evidence="1">
    <location>
        <begin position="407"/>
        <end position="417"/>
    </location>
</feature>
<organism evidence="4 5">
    <name type="scientific">Sphingobium wenxiniae (strain DSM 21828 / CGMCC 1.7748 / JZ-1)</name>
    <dbReference type="NCBI Taxonomy" id="595605"/>
    <lineage>
        <taxon>Bacteria</taxon>
        <taxon>Pseudomonadati</taxon>
        <taxon>Pseudomonadota</taxon>
        <taxon>Alphaproteobacteria</taxon>
        <taxon>Sphingomonadales</taxon>
        <taxon>Sphingomonadaceae</taxon>
        <taxon>Sphingobium</taxon>
    </lineage>
</organism>
<feature type="domain" description="SPOR" evidence="3">
    <location>
        <begin position="541"/>
        <end position="622"/>
    </location>
</feature>
<feature type="compositionally biased region" description="Low complexity" evidence="1">
    <location>
        <begin position="423"/>
        <end position="449"/>
    </location>
</feature>
<dbReference type="Pfam" id="PF14559">
    <property type="entry name" value="TPR_19"/>
    <property type="match status" value="1"/>
</dbReference>